<dbReference type="SUPFAM" id="SSF54928">
    <property type="entry name" value="RNA-binding domain, RBD"/>
    <property type="match status" value="1"/>
</dbReference>
<feature type="region of interest" description="Disordered" evidence="2">
    <location>
        <begin position="308"/>
        <end position="330"/>
    </location>
</feature>
<proteinExistence type="predicted"/>
<dbReference type="PROSITE" id="PS50102">
    <property type="entry name" value="RRM"/>
    <property type="match status" value="1"/>
</dbReference>
<evidence type="ECO:0000313" key="5">
    <source>
        <dbReference type="Proteomes" id="UP001497512"/>
    </source>
</evidence>
<dbReference type="SMART" id="SM00360">
    <property type="entry name" value="RRM"/>
    <property type="match status" value="1"/>
</dbReference>
<dbReference type="Pfam" id="PF00076">
    <property type="entry name" value="RRM_1"/>
    <property type="match status" value="1"/>
</dbReference>
<dbReference type="PANTHER" id="PTHR32343:SF10">
    <property type="entry name" value="RNA-BINDING REGION RNP-1 DOMAIN-CONTAINING PROTEIN"/>
    <property type="match status" value="1"/>
</dbReference>
<evidence type="ECO:0000313" key="4">
    <source>
        <dbReference type="EMBL" id="CAK9191489.1"/>
    </source>
</evidence>
<gene>
    <name evidence="4" type="ORF">CSSPTR1EN2_LOCUS1416</name>
</gene>
<dbReference type="Gene3D" id="3.30.70.330">
    <property type="match status" value="1"/>
</dbReference>
<protein>
    <recommendedName>
        <fullName evidence="3">RRM domain-containing protein</fullName>
    </recommendedName>
</protein>
<evidence type="ECO:0000259" key="3">
    <source>
        <dbReference type="PROSITE" id="PS50102"/>
    </source>
</evidence>
<keyword evidence="1" id="KW-0694">RNA-binding</keyword>
<feature type="domain" description="RRM" evidence="3">
    <location>
        <begin position="69"/>
        <end position="143"/>
    </location>
</feature>
<dbReference type="Proteomes" id="UP001497512">
    <property type="component" value="Chromosome 1"/>
</dbReference>
<dbReference type="InterPro" id="IPR000504">
    <property type="entry name" value="RRM_dom"/>
</dbReference>
<evidence type="ECO:0000256" key="2">
    <source>
        <dbReference type="SAM" id="MobiDB-lite"/>
    </source>
</evidence>
<sequence>MLPVVFSMYIPLRLIPLLRCKGAVLCHRVSSRRLVCREGLACIDYTGPDIALIHCCISVSIFKNLDICETVQVTNVSSKATQHDLKEFFSFSGEIQHIELEKDGGGSQVAYVTFKDARALDTALLLSGAVIVDQAVNIFPLEDEVRTTSTTTSMLSEHHYTESRSGYAGSSTGQIQDSAQDVISTMLARGFILGKDVMSKARAFDEKHQLTASATATVSDFDRKTGITEKLSAGTQVLNEQLKAVDQKFQVSEKTWMALAAAEQKVSTAGSVLMKNRYVLTGVTWVTGAFAKVSKAAVEVGQKTKEKAAMLSEQEDRRGQIPLSPHIHST</sequence>
<dbReference type="EMBL" id="OZ019893">
    <property type="protein sequence ID" value="CAK9191489.1"/>
    <property type="molecule type" value="Genomic_DNA"/>
</dbReference>
<evidence type="ECO:0000256" key="1">
    <source>
        <dbReference type="PROSITE-ProRule" id="PRU00176"/>
    </source>
</evidence>
<dbReference type="PANTHER" id="PTHR32343">
    <property type="entry name" value="SERINE/ARGININE-RICH SPLICING FACTOR"/>
    <property type="match status" value="1"/>
</dbReference>
<dbReference type="InterPro" id="IPR012677">
    <property type="entry name" value="Nucleotide-bd_a/b_plait_sf"/>
</dbReference>
<name>A0ABP0TB82_9BRYO</name>
<keyword evidence="5" id="KW-1185">Reference proteome</keyword>
<dbReference type="InterPro" id="IPR035979">
    <property type="entry name" value="RBD_domain_sf"/>
</dbReference>
<reference evidence="4 5" key="1">
    <citation type="submission" date="2024-02" db="EMBL/GenBank/DDBJ databases">
        <authorList>
            <consortium name="ELIXIR-Norway"/>
            <consortium name="Elixir Norway"/>
        </authorList>
    </citation>
    <scope>NUCLEOTIDE SEQUENCE [LARGE SCALE GENOMIC DNA]</scope>
</reference>
<accession>A0ABP0TB82</accession>
<feature type="compositionally biased region" description="Basic and acidic residues" evidence="2">
    <location>
        <begin position="308"/>
        <end position="319"/>
    </location>
</feature>
<organism evidence="4 5">
    <name type="scientific">Sphagnum troendelagicum</name>
    <dbReference type="NCBI Taxonomy" id="128251"/>
    <lineage>
        <taxon>Eukaryota</taxon>
        <taxon>Viridiplantae</taxon>
        <taxon>Streptophyta</taxon>
        <taxon>Embryophyta</taxon>
        <taxon>Bryophyta</taxon>
        <taxon>Sphagnophytina</taxon>
        <taxon>Sphagnopsida</taxon>
        <taxon>Sphagnales</taxon>
        <taxon>Sphagnaceae</taxon>
        <taxon>Sphagnum</taxon>
    </lineage>
</organism>